<evidence type="ECO:0000259" key="4">
    <source>
        <dbReference type="SMART" id="SM00355"/>
    </source>
</evidence>
<dbReference type="EMBL" id="MRCX01000531">
    <property type="protein sequence ID" value="RKK64377.1"/>
    <property type="molecule type" value="Genomic_DNA"/>
</dbReference>
<dbReference type="PRINTS" id="PR01415">
    <property type="entry name" value="ANKYRIN"/>
</dbReference>
<reference evidence="5 6" key="1">
    <citation type="journal article" date="2018" name="Sci. Rep.">
        <title>Characterisation of pathogen-specific regions and novel effector candidates in Fusarium oxysporum f. sp. cepae.</title>
        <authorList>
            <person name="Armitage A.D."/>
            <person name="Taylor A."/>
            <person name="Sobczyk M.K."/>
            <person name="Baxter L."/>
            <person name="Greenfield B.P."/>
            <person name="Bates H.J."/>
            <person name="Wilson F."/>
            <person name="Jackson A.C."/>
            <person name="Ott S."/>
            <person name="Harrison R.J."/>
            <person name="Clarkson J.P."/>
        </authorList>
    </citation>
    <scope>NUCLEOTIDE SEQUENCE [LARGE SCALE GENOMIC DNA]</scope>
    <source>
        <strain evidence="5 6">Fo_A13</strain>
    </source>
</reference>
<dbReference type="Pfam" id="PF12796">
    <property type="entry name" value="Ank_2"/>
    <property type="match status" value="3"/>
</dbReference>
<feature type="domain" description="C2H2-type" evidence="4">
    <location>
        <begin position="112"/>
        <end position="140"/>
    </location>
</feature>
<dbReference type="VEuPathDB" id="FungiDB:FOZG_06271"/>
<feature type="repeat" description="ANK" evidence="3">
    <location>
        <begin position="487"/>
        <end position="519"/>
    </location>
</feature>
<dbReference type="VEuPathDB" id="FungiDB:FOIG_15434"/>
<evidence type="ECO:0000313" key="6">
    <source>
        <dbReference type="Proteomes" id="UP000285084"/>
    </source>
</evidence>
<feature type="repeat" description="ANK" evidence="3">
    <location>
        <begin position="380"/>
        <end position="416"/>
    </location>
</feature>
<dbReference type="AlphaFoldDB" id="A0A420MAA5"/>
<dbReference type="PROSITE" id="PS50088">
    <property type="entry name" value="ANK_REPEAT"/>
    <property type="match status" value="8"/>
</dbReference>
<feature type="domain" description="C2H2-type" evidence="4">
    <location>
        <begin position="204"/>
        <end position="231"/>
    </location>
</feature>
<dbReference type="Pfam" id="PF00023">
    <property type="entry name" value="Ank"/>
    <property type="match status" value="1"/>
</dbReference>
<name>A0A420MAA5_FUSOX</name>
<dbReference type="InterPro" id="IPR036770">
    <property type="entry name" value="Ankyrin_rpt-contain_sf"/>
</dbReference>
<dbReference type="PROSITE" id="PS50297">
    <property type="entry name" value="ANK_REP_REGION"/>
    <property type="match status" value="7"/>
</dbReference>
<dbReference type="InterPro" id="IPR002110">
    <property type="entry name" value="Ankyrin_rpt"/>
</dbReference>
<dbReference type="VEuPathDB" id="FungiDB:FOMG_15921"/>
<dbReference type="Gene3D" id="1.25.40.20">
    <property type="entry name" value="Ankyrin repeat-containing domain"/>
    <property type="match status" value="5"/>
</dbReference>
<feature type="repeat" description="ANK" evidence="3">
    <location>
        <begin position="557"/>
        <end position="589"/>
    </location>
</feature>
<organism evidence="5 6">
    <name type="scientific">Fusarium oxysporum</name>
    <name type="common">Fusarium vascular wilt</name>
    <dbReference type="NCBI Taxonomy" id="5507"/>
    <lineage>
        <taxon>Eukaryota</taxon>
        <taxon>Fungi</taxon>
        <taxon>Dikarya</taxon>
        <taxon>Ascomycota</taxon>
        <taxon>Pezizomycotina</taxon>
        <taxon>Sordariomycetes</taxon>
        <taxon>Hypocreomycetidae</taxon>
        <taxon>Hypocreales</taxon>
        <taxon>Nectriaceae</taxon>
        <taxon>Fusarium</taxon>
        <taxon>Fusarium oxysporum species complex</taxon>
    </lineage>
</organism>
<dbReference type="SUPFAM" id="SSF48403">
    <property type="entry name" value="Ankyrin repeat"/>
    <property type="match status" value="1"/>
</dbReference>
<dbReference type="Proteomes" id="UP000285084">
    <property type="component" value="Unassembled WGS sequence"/>
</dbReference>
<dbReference type="VEuPathDB" id="FungiDB:FOMG_15074"/>
<dbReference type="SMART" id="SM00248">
    <property type="entry name" value="ANK"/>
    <property type="match status" value="10"/>
</dbReference>
<evidence type="ECO:0000256" key="2">
    <source>
        <dbReference type="ARBA" id="ARBA00023043"/>
    </source>
</evidence>
<protein>
    <recommendedName>
        <fullName evidence="4">C2H2-type domain-containing protein</fullName>
    </recommendedName>
</protein>
<keyword evidence="2 3" id="KW-0040">ANK repeat</keyword>
<gene>
    <name evidence="5" type="ORF">BFJ69_g16743</name>
</gene>
<dbReference type="VEuPathDB" id="FungiDB:HZS61_005338"/>
<dbReference type="SMART" id="SM00355">
    <property type="entry name" value="ZnF_C2H2"/>
    <property type="match status" value="2"/>
</dbReference>
<dbReference type="PANTHER" id="PTHR23206">
    <property type="entry name" value="MASK PROTEIN"/>
    <property type="match status" value="1"/>
</dbReference>
<dbReference type="VEuPathDB" id="FungiDB:FOC1_g10014576"/>
<comment type="caution">
    <text evidence="5">The sequence shown here is derived from an EMBL/GenBank/DDBJ whole genome shotgun (WGS) entry which is preliminary data.</text>
</comment>
<dbReference type="InterPro" id="IPR051631">
    <property type="entry name" value="Ankyrin-KH/SAM_domain"/>
</dbReference>
<proteinExistence type="predicted"/>
<evidence type="ECO:0000256" key="3">
    <source>
        <dbReference type="PROSITE-ProRule" id="PRU00023"/>
    </source>
</evidence>
<evidence type="ECO:0000313" key="5">
    <source>
        <dbReference type="EMBL" id="RKK64377.1"/>
    </source>
</evidence>
<sequence length="621" mass="67202">MLENTDQGSDHCIECQAVDRQNLASTSGTALSVPDHSLVSKIAKENDPMESSVDRGWAIWDGQEDSFYYPPKPEKTNDERYLTCTLCANLLEESRLTQESWEAHVDQDLEPYVCISEDCREPPLYFTRKGDWFSHMQTRHSMAWAEKVHTEQWYCDIDHANRLVFDEKDLFVAHLKTDHEDQLTESKLKGRARRNRRIVQREPFICPLCGCVPDGLKSRTQEQLSYHIAGHLKSLAFLSLSYADDKRTLLSWAAEKGHEAIVRLLLDSGKADPDAKDKYGQTPLSWAAEKGHEAIVRLLLDSGRVNPDAKDKYGWTPLWRAAAKGHEVIIILLLGTGRANPDVKDNYGWTAPLWAAANGRETVVKLLLDAGADVESRDWSGRTMLRWAIINASGSGRLEIVERLLAAGADVNAVGGDGGRTALQIATECGQLEIVERLLTAGADVNALGGDGGRTALQIASGSGRLEIVERLLAAGADVNAVGTGYRNRTALEAASGSGQLEIVERLLAAGADVNAVGTGYGGRTALEAASGSGQLEIVERLLAAGADVNAVGIGYGGRTALEAASERGHPEVVERLLAAIADVNAVGIGYGGRTALQAPSGDAYPGIGEQSRYAGAKRKR</sequence>
<dbReference type="PANTHER" id="PTHR23206:SF7">
    <property type="entry name" value="PROTEIN KINASE DOMAIN-CONTAINING PROTEIN"/>
    <property type="match status" value="1"/>
</dbReference>
<dbReference type="VEuPathDB" id="FungiDB:FOXG_06741"/>
<feature type="repeat" description="ANK" evidence="3">
    <location>
        <begin position="347"/>
        <end position="379"/>
    </location>
</feature>
<dbReference type="VEuPathDB" id="FungiDB:HZS61_006442"/>
<feature type="repeat" description="ANK" evidence="3">
    <location>
        <begin position="279"/>
        <end position="303"/>
    </location>
</feature>
<dbReference type="VEuPathDB" id="FungiDB:FOZG_14502"/>
<feature type="repeat" description="ANK" evidence="3">
    <location>
        <begin position="418"/>
        <end position="450"/>
    </location>
</feature>
<dbReference type="InterPro" id="IPR013087">
    <property type="entry name" value="Znf_C2H2_type"/>
</dbReference>
<evidence type="ECO:0000256" key="1">
    <source>
        <dbReference type="ARBA" id="ARBA00022737"/>
    </source>
</evidence>
<feature type="repeat" description="ANK" evidence="3">
    <location>
        <begin position="452"/>
        <end position="484"/>
    </location>
</feature>
<dbReference type="VEuPathDB" id="FungiDB:FOXG_06630"/>
<dbReference type="VEuPathDB" id="FungiDB:FOC4_g10013213"/>
<dbReference type="GO" id="GO:0005737">
    <property type="term" value="C:cytoplasm"/>
    <property type="evidence" value="ECO:0007669"/>
    <property type="project" value="TreeGrafter"/>
</dbReference>
<keyword evidence="1" id="KW-0677">Repeat</keyword>
<feature type="repeat" description="ANK" evidence="3">
    <location>
        <begin position="522"/>
        <end position="554"/>
    </location>
</feature>
<accession>A0A420MAA5</accession>